<protein>
    <submittedName>
        <fullName evidence="1">Uncharacterized protein</fullName>
    </submittedName>
</protein>
<reference evidence="2" key="1">
    <citation type="journal article" date="2015" name="BMC Genomics">
        <title>Draft genome of a commonly misdiagnosed multidrug resistant pathogen Candida auris.</title>
        <authorList>
            <person name="Chatterjee S."/>
            <person name="Alampalli S.V."/>
            <person name="Nageshan R.K."/>
            <person name="Chettiar S.T."/>
            <person name="Joshi S."/>
            <person name="Tatu U.S."/>
        </authorList>
    </citation>
    <scope>NUCLEOTIDE SEQUENCE [LARGE SCALE GENOMIC DNA]</scope>
    <source>
        <strain evidence="2">6684</strain>
    </source>
</reference>
<accession>A0A0L0NZJ1</accession>
<name>A0A0L0NZJ1_CANAR</name>
<dbReference type="EMBL" id="LGST01000023">
    <property type="protein sequence ID" value="KND99419.1"/>
    <property type="molecule type" value="Genomic_DNA"/>
</dbReference>
<evidence type="ECO:0000313" key="2">
    <source>
        <dbReference type="Proteomes" id="UP000037122"/>
    </source>
</evidence>
<organism evidence="1 2">
    <name type="scientific">Candidozyma auris</name>
    <name type="common">Yeast</name>
    <name type="synonym">Candida auris</name>
    <dbReference type="NCBI Taxonomy" id="498019"/>
    <lineage>
        <taxon>Eukaryota</taxon>
        <taxon>Fungi</taxon>
        <taxon>Dikarya</taxon>
        <taxon>Ascomycota</taxon>
        <taxon>Saccharomycotina</taxon>
        <taxon>Pichiomycetes</taxon>
        <taxon>Metschnikowiaceae</taxon>
        <taxon>Candidozyma</taxon>
    </lineage>
</organism>
<proteinExistence type="predicted"/>
<dbReference type="Proteomes" id="UP000037122">
    <property type="component" value="Unassembled WGS sequence"/>
</dbReference>
<evidence type="ECO:0000313" key="1">
    <source>
        <dbReference type="EMBL" id="KND99419.1"/>
    </source>
</evidence>
<sequence length="36" mass="4059">MWEKDGRNVGERWEKCGRDLASPKAITLVAAAIKEE</sequence>
<gene>
    <name evidence="1" type="ORF">QG37_03554</name>
</gene>
<dbReference type="AlphaFoldDB" id="A0A0L0NZJ1"/>
<comment type="caution">
    <text evidence="1">The sequence shown here is derived from an EMBL/GenBank/DDBJ whole genome shotgun (WGS) entry which is preliminary data.</text>
</comment>
<dbReference type="VEuPathDB" id="FungiDB:QG37_03554"/>